<feature type="domain" description="EamA" evidence="8">
    <location>
        <begin position="10"/>
        <end position="141"/>
    </location>
</feature>
<feature type="transmembrane region" description="Helical" evidence="7">
    <location>
        <begin position="227"/>
        <end position="246"/>
    </location>
</feature>
<feature type="transmembrane region" description="Helical" evidence="7">
    <location>
        <begin position="72"/>
        <end position="93"/>
    </location>
</feature>
<comment type="similarity">
    <text evidence="2">Belongs to the EamA transporter family.</text>
</comment>
<evidence type="ECO:0000259" key="8">
    <source>
        <dbReference type="Pfam" id="PF00892"/>
    </source>
</evidence>
<evidence type="ECO:0000256" key="5">
    <source>
        <dbReference type="ARBA" id="ARBA00022989"/>
    </source>
</evidence>
<sequence length="302" mass="33102">MSQRHQWLPYLAGLSFSIIFGLSFMFTKEGLTVIQPFHLLAFRFGVAVLFMTLLRMLGLLKMDFRGKNIKVLLFLSLFQPVIYFVCEIIGISKTTASEAGMMIALIPVVVAILSTLFLNEPPTRLQSLFIGASVVGVFFIMYMTGNVAIGDNLEGMFILLGAVLAAGVFNIMSRKLSLHFSSVEITYGMMCMGLISFGGVSLIQHIIAGNLGAFFQPLSHSQALVSIFYLGLVSSVVGFFMMNYMLSKVEASRSAVFANLVTIVSIIAGVAILGDPFYWYHLVGGGLIIIGVWGTNHFRRAM</sequence>
<feature type="transmembrane region" description="Helical" evidence="7">
    <location>
        <begin position="185"/>
        <end position="207"/>
    </location>
</feature>
<keyword evidence="4 7" id="KW-0812">Transmembrane</keyword>
<dbReference type="Proteomes" id="UP001158066">
    <property type="component" value="Unassembled WGS sequence"/>
</dbReference>
<evidence type="ECO:0000313" key="10">
    <source>
        <dbReference type="Proteomes" id="UP001158066"/>
    </source>
</evidence>
<dbReference type="PANTHER" id="PTHR32322:SF18">
    <property type="entry name" value="S-ADENOSYLMETHIONINE_S-ADENOSYLHOMOCYSTEINE TRANSPORTER"/>
    <property type="match status" value="1"/>
</dbReference>
<comment type="subcellular location">
    <subcellularLocation>
        <location evidence="1">Cell membrane</location>
        <topology evidence="1">Multi-pass membrane protein</topology>
    </subcellularLocation>
</comment>
<feature type="transmembrane region" description="Helical" evidence="7">
    <location>
        <begin position="39"/>
        <end position="60"/>
    </location>
</feature>
<feature type="transmembrane region" description="Helical" evidence="7">
    <location>
        <begin position="279"/>
        <end position="298"/>
    </location>
</feature>
<organism evidence="9 10">
    <name type="scientific">Anoxynatronum buryatiense</name>
    <dbReference type="NCBI Taxonomy" id="489973"/>
    <lineage>
        <taxon>Bacteria</taxon>
        <taxon>Bacillati</taxon>
        <taxon>Bacillota</taxon>
        <taxon>Clostridia</taxon>
        <taxon>Eubacteriales</taxon>
        <taxon>Clostridiaceae</taxon>
        <taxon>Anoxynatronum</taxon>
    </lineage>
</organism>
<proteinExistence type="inferred from homology"/>
<protein>
    <submittedName>
        <fullName evidence="9">Permease of the drug/metabolite transporter (DMT) superfamily</fullName>
    </submittedName>
</protein>
<gene>
    <name evidence="9" type="ORF">SAMN06296020_102377</name>
</gene>
<feature type="transmembrane region" description="Helical" evidence="7">
    <location>
        <begin position="125"/>
        <end position="143"/>
    </location>
</feature>
<feature type="transmembrane region" description="Helical" evidence="7">
    <location>
        <begin position="155"/>
        <end position="173"/>
    </location>
</feature>
<accession>A0AA45WU46</accession>
<evidence type="ECO:0000256" key="7">
    <source>
        <dbReference type="SAM" id="Phobius"/>
    </source>
</evidence>
<evidence type="ECO:0000256" key="6">
    <source>
        <dbReference type="ARBA" id="ARBA00023136"/>
    </source>
</evidence>
<reference evidence="9" key="1">
    <citation type="submission" date="2017-05" db="EMBL/GenBank/DDBJ databases">
        <authorList>
            <person name="Varghese N."/>
            <person name="Submissions S."/>
        </authorList>
    </citation>
    <scope>NUCLEOTIDE SEQUENCE</scope>
    <source>
        <strain evidence="9">Su22</strain>
    </source>
</reference>
<keyword evidence="6 7" id="KW-0472">Membrane</keyword>
<dbReference type="InterPro" id="IPR050638">
    <property type="entry name" value="AA-Vitamin_Transporters"/>
</dbReference>
<dbReference type="RefSeq" id="WP_283408274.1">
    <property type="nucleotide sequence ID" value="NZ_FXUF01000002.1"/>
</dbReference>
<dbReference type="EMBL" id="FXUF01000002">
    <property type="protein sequence ID" value="SMP45872.1"/>
    <property type="molecule type" value="Genomic_DNA"/>
</dbReference>
<dbReference type="AlphaFoldDB" id="A0AA45WU46"/>
<feature type="transmembrane region" description="Helical" evidence="7">
    <location>
        <begin position="99"/>
        <end position="118"/>
    </location>
</feature>
<feature type="transmembrane region" description="Helical" evidence="7">
    <location>
        <begin position="7"/>
        <end position="27"/>
    </location>
</feature>
<evidence type="ECO:0000256" key="2">
    <source>
        <dbReference type="ARBA" id="ARBA00007362"/>
    </source>
</evidence>
<feature type="transmembrane region" description="Helical" evidence="7">
    <location>
        <begin position="255"/>
        <end position="273"/>
    </location>
</feature>
<dbReference type="PANTHER" id="PTHR32322">
    <property type="entry name" value="INNER MEMBRANE TRANSPORTER"/>
    <property type="match status" value="1"/>
</dbReference>
<name>A0AA45WU46_9CLOT</name>
<dbReference type="Gene3D" id="1.10.3730.20">
    <property type="match status" value="1"/>
</dbReference>
<dbReference type="InterPro" id="IPR037185">
    <property type="entry name" value="EmrE-like"/>
</dbReference>
<feature type="domain" description="EamA" evidence="8">
    <location>
        <begin position="155"/>
        <end position="295"/>
    </location>
</feature>
<comment type="caution">
    <text evidence="9">The sequence shown here is derived from an EMBL/GenBank/DDBJ whole genome shotgun (WGS) entry which is preliminary data.</text>
</comment>
<dbReference type="Pfam" id="PF00892">
    <property type="entry name" value="EamA"/>
    <property type="match status" value="2"/>
</dbReference>
<dbReference type="InterPro" id="IPR000620">
    <property type="entry name" value="EamA_dom"/>
</dbReference>
<dbReference type="SUPFAM" id="SSF103481">
    <property type="entry name" value="Multidrug resistance efflux transporter EmrE"/>
    <property type="match status" value="2"/>
</dbReference>
<evidence type="ECO:0000256" key="3">
    <source>
        <dbReference type="ARBA" id="ARBA00022475"/>
    </source>
</evidence>
<evidence type="ECO:0000256" key="4">
    <source>
        <dbReference type="ARBA" id="ARBA00022692"/>
    </source>
</evidence>
<dbReference type="GO" id="GO:0005886">
    <property type="term" value="C:plasma membrane"/>
    <property type="evidence" value="ECO:0007669"/>
    <property type="project" value="UniProtKB-SubCell"/>
</dbReference>
<evidence type="ECO:0000256" key="1">
    <source>
        <dbReference type="ARBA" id="ARBA00004651"/>
    </source>
</evidence>
<evidence type="ECO:0000313" key="9">
    <source>
        <dbReference type="EMBL" id="SMP45872.1"/>
    </source>
</evidence>
<keyword evidence="5 7" id="KW-1133">Transmembrane helix</keyword>
<keyword evidence="3" id="KW-1003">Cell membrane</keyword>
<keyword evidence="10" id="KW-1185">Reference proteome</keyword>